<dbReference type="InterPro" id="IPR029060">
    <property type="entry name" value="PIN-like_dom_sf"/>
</dbReference>
<evidence type="ECO:0000256" key="1">
    <source>
        <dbReference type="ARBA" id="ARBA00022722"/>
    </source>
</evidence>
<dbReference type="SUPFAM" id="SSF88723">
    <property type="entry name" value="PIN domain-like"/>
    <property type="match status" value="1"/>
</dbReference>
<dbReference type="PANTHER" id="PTHR36173">
    <property type="entry name" value="RIBONUCLEASE VAPC16-RELATED"/>
    <property type="match status" value="1"/>
</dbReference>
<accession>A0ABX6JVA3</accession>
<gene>
    <name evidence="6" type="ORF">G7066_05330</name>
</gene>
<keyword evidence="3" id="KW-0378">Hydrolase</keyword>
<evidence type="ECO:0000313" key="6">
    <source>
        <dbReference type="EMBL" id="QIM18220.1"/>
    </source>
</evidence>
<dbReference type="InterPro" id="IPR002716">
    <property type="entry name" value="PIN_dom"/>
</dbReference>
<evidence type="ECO:0000313" key="7">
    <source>
        <dbReference type="Proteomes" id="UP000503441"/>
    </source>
</evidence>
<proteinExistence type="predicted"/>
<dbReference type="EMBL" id="CP049933">
    <property type="protein sequence ID" value="QIM18220.1"/>
    <property type="molecule type" value="Genomic_DNA"/>
</dbReference>
<keyword evidence="7" id="KW-1185">Reference proteome</keyword>
<dbReference type="RefSeq" id="WP_425280754.1">
    <property type="nucleotide sequence ID" value="NZ_CP049933.1"/>
</dbReference>
<sequence>MKRFLLDTHVVLWLAISPDRIPSTVRAKLTEAEQLFVSPVSVYELAQKSRSGRLPQAEAVLARWGELLELMVATELPMTGSDMLLAGTLSWKHRDPFDRLLVAQAQMYGLTVVSKDSAIHEYEGVECAEW</sequence>
<dbReference type="InterPro" id="IPR052919">
    <property type="entry name" value="TA_system_RNase"/>
</dbReference>
<feature type="domain" description="PIN" evidence="5">
    <location>
        <begin position="5"/>
        <end position="123"/>
    </location>
</feature>
<keyword evidence="1" id="KW-0540">Nuclease</keyword>
<dbReference type="Proteomes" id="UP000503441">
    <property type="component" value="Chromosome"/>
</dbReference>
<dbReference type="PANTHER" id="PTHR36173:SF2">
    <property type="entry name" value="RIBONUCLEASE VAPC16"/>
    <property type="match status" value="1"/>
</dbReference>
<evidence type="ECO:0000256" key="3">
    <source>
        <dbReference type="ARBA" id="ARBA00022801"/>
    </source>
</evidence>
<dbReference type="Gene3D" id="3.40.50.1010">
    <property type="entry name" value="5'-nuclease"/>
    <property type="match status" value="1"/>
</dbReference>
<evidence type="ECO:0000256" key="2">
    <source>
        <dbReference type="ARBA" id="ARBA00022723"/>
    </source>
</evidence>
<name>A0ABX6JVA3_9MICO</name>
<evidence type="ECO:0000259" key="5">
    <source>
        <dbReference type="Pfam" id="PF01850"/>
    </source>
</evidence>
<dbReference type="Pfam" id="PF01850">
    <property type="entry name" value="PIN"/>
    <property type="match status" value="1"/>
</dbReference>
<protein>
    <submittedName>
        <fullName evidence="6">Type II toxin-antitoxin system VapC family toxin</fullName>
    </submittedName>
</protein>
<reference evidence="6 7" key="1">
    <citation type="submission" date="2020-03" db="EMBL/GenBank/DDBJ databases">
        <title>Leucobacter sp. nov., isolated from beetles.</title>
        <authorList>
            <person name="Hyun D.-W."/>
            <person name="Bae J.-W."/>
        </authorList>
    </citation>
    <scope>NUCLEOTIDE SEQUENCE [LARGE SCALE GENOMIC DNA]</scope>
    <source>
        <strain evidence="6 7">HDW9A</strain>
    </source>
</reference>
<organism evidence="6 7">
    <name type="scientific">Leucobacter coleopterorum</name>
    <dbReference type="NCBI Taxonomy" id="2714933"/>
    <lineage>
        <taxon>Bacteria</taxon>
        <taxon>Bacillati</taxon>
        <taxon>Actinomycetota</taxon>
        <taxon>Actinomycetes</taxon>
        <taxon>Micrococcales</taxon>
        <taxon>Microbacteriaceae</taxon>
        <taxon>Leucobacter</taxon>
    </lineage>
</organism>
<dbReference type="CDD" id="cd09872">
    <property type="entry name" value="PIN_Sll0205-like"/>
    <property type="match status" value="1"/>
</dbReference>
<keyword evidence="4" id="KW-0460">Magnesium</keyword>
<evidence type="ECO:0000256" key="4">
    <source>
        <dbReference type="ARBA" id="ARBA00022842"/>
    </source>
</evidence>
<keyword evidence="2" id="KW-0479">Metal-binding</keyword>
<dbReference type="InterPro" id="IPR041705">
    <property type="entry name" value="PIN_Sll0205"/>
</dbReference>